<sequence length="76" mass="8532">MSDAANRYLVTTHDQGTWPSGAQLVLIDSGLQNTAVSEHLVRRTEVCPIDERLNRHHQLSNLCSELLEDLTTYLNA</sequence>
<dbReference type="EMBL" id="JNSL01000063">
    <property type="protein sequence ID" value="KGA17339.1"/>
    <property type="molecule type" value="Genomic_DNA"/>
</dbReference>
<reference evidence="1" key="1">
    <citation type="submission" date="2014-06" db="EMBL/GenBank/DDBJ databases">
        <title>Key roles for freshwater Actinobacteria revealed by deep metagenomic sequencing.</title>
        <authorList>
            <person name="Ghai R."/>
            <person name="Mizuno C.M."/>
            <person name="Picazo A."/>
            <person name="Camacho A."/>
            <person name="Rodriguez-Valera F."/>
        </authorList>
    </citation>
    <scope>NUCLEOTIDE SEQUENCE</scope>
</reference>
<gene>
    <name evidence="1" type="ORF">GM51_10545</name>
</gene>
<proteinExistence type="predicted"/>
<name>A0A094Q5H4_9ZZZZ</name>
<dbReference type="AlphaFoldDB" id="A0A094Q5H4"/>
<protein>
    <submittedName>
        <fullName evidence="1">Uncharacterized protein</fullName>
    </submittedName>
</protein>
<organism evidence="1">
    <name type="scientific">freshwater metagenome</name>
    <dbReference type="NCBI Taxonomy" id="449393"/>
    <lineage>
        <taxon>unclassified sequences</taxon>
        <taxon>metagenomes</taxon>
        <taxon>ecological metagenomes</taxon>
    </lineage>
</organism>
<feature type="non-terminal residue" evidence="1">
    <location>
        <position position="76"/>
    </location>
</feature>
<accession>A0A094Q5H4</accession>
<comment type="caution">
    <text evidence="1">The sequence shown here is derived from an EMBL/GenBank/DDBJ whole genome shotgun (WGS) entry which is preliminary data.</text>
</comment>
<evidence type="ECO:0000313" key="1">
    <source>
        <dbReference type="EMBL" id="KGA17339.1"/>
    </source>
</evidence>